<organism evidence="2 3">
    <name type="scientific">Corchorus olitorius</name>
    <dbReference type="NCBI Taxonomy" id="93759"/>
    <lineage>
        <taxon>Eukaryota</taxon>
        <taxon>Viridiplantae</taxon>
        <taxon>Streptophyta</taxon>
        <taxon>Embryophyta</taxon>
        <taxon>Tracheophyta</taxon>
        <taxon>Spermatophyta</taxon>
        <taxon>Magnoliopsida</taxon>
        <taxon>eudicotyledons</taxon>
        <taxon>Gunneridae</taxon>
        <taxon>Pentapetalae</taxon>
        <taxon>rosids</taxon>
        <taxon>malvids</taxon>
        <taxon>Malvales</taxon>
        <taxon>Malvaceae</taxon>
        <taxon>Grewioideae</taxon>
        <taxon>Apeibeae</taxon>
        <taxon>Corchorus</taxon>
    </lineage>
</organism>
<gene>
    <name evidence="2" type="ORF">COLO4_30267</name>
</gene>
<keyword evidence="1" id="KW-0472">Membrane</keyword>
<sequence length="82" mass="9027">MVVRDPSKPKNVDSIVDQVRQVGAVKGSAPFLIAIMLWCQIVSVIKSILFKNCVGMYWRCPMFGYGAVAAARDVSYSSQIQS</sequence>
<reference evidence="3" key="1">
    <citation type="submission" date="2013-09" db="EMBL/GenBank/DDBJ databases">
        <title>Corchorus olitorius genome sequencing.</title>
        <authorList>
            <person name="Alam M."/>
            <person name="Haque M.S."/>
            <person name="Islam M.S."/>
            <person name="Emdad E.M."/>
            <person name="Islam M.M."/>
            <person name="Ahmed B."/>
            <person name="Halim A."/>
            <person name="Hossen Q.M.M."/>
            <person name="Hossain M.Z."/>
            <person name="Ahmed R."/>
            <person name="Khan M.M."/>
            <person name="Islam R."/>
            <person name="Rashid M.M."/>
            <person name="Khan S.A."/>
            <person name="Rahman M.S."/>
            <person name="Alam M."/>
            <person name="Yahiya A.S."/>
            <person name="Khan M.S."/>
            <person name="Azam M.S."/>
            <person name="Haque T."/>
            <person name="Lashkar M.Z.H."/>
            <person name="Akhand A.I."/>
            <person name="Morshed G."/>
            <person name="Roy S."/>
            <person name="Uddin K.S."/>
            <person name="Rabeya T."/>
            <person name="Hossain A.S."/>
            <person name="Chowdhury A."/>
            <person name="Snigdha A.R."/>
            <person name="Mortoza M.S."/>
            <person name="Matin S.A."/>
            <person name="Hoque S.M.E."/>
            <person name="Islam M.K."/>
            <person name="Roy D.K."/>
            <person name="Haider R."/>
            <person name="Moosa M.M."/>
            <person name="Elias S.M."/>
            <person name="Hasan A.M."/>
            <person name="Jahan S."/>
            <person name="Shafiuddin M."/>
            <person name="Mahmood N."/>
            <person name="Shommy N.S."/>
        </authorList>
    </citation>
    <scope>NUCLEOTIDE SEQUENCE [LARGE SCALE GENOMIC DNA]</scope>
    <source>
        <strain evidence="3">cv. O-4</strain>
    </source>
</reference>
<keyword evidence="1" id="KW-0812">Transmembrane</keyword>
<dbReference type="AlphaFoldDB" id="A0A1R3H9B5"/>
<keyword evidence="1" id="KW-1133">Transmembrane helix</keyword>
<comment type="caution">
    <text evidence="2">The sequence shown here is derived from an EMBL/GenBank/DDBJ whole genome shotgun (WGS) entry which is preliminary data.</text>
</comment>
<name>A0A1R3H9B5_9ROSI</name>
<evidence type="ECO:0000313" key="3">
    <source>
        <dbReference type="Proteomes" id="UP000187203"/>
    </source>
</evidence>
<evidence type="ECO:0000313" key="2">
    <source>
        <dbReference type="EMBL" id="OMO66954.1"/>
    </source>
</evidence>
<dbReference type="EMBL" id="AWUE01020694">
    <property type="protein sequence ID" value="OMO66954.1"/>
    <property type="molecule type" value="Genomic_DNA"/>
</dbReference>
<accession>A0A1R3H9B5</accession>
<protein>
    <submittedName>
        <fullName evidence="2">Uncharacterized protein</fullName>
    </submittedName>
</protein>
<proteinExistence type="predicted"/>
<dbReference type="Proteomes" id="UP000187203">
    <property type="component" value="Unassembled WGS sequence"/>
</dbReference>
<evidence type="ECO:0000256" key="1">
    <source>
        <dbReference type="SAM" id="Phobius"/>
    </source>
</evidence>
<keyword evidence="3" id="KW-1185">Reference proteome</keyword>
<feature type="transmembrane region" description="Helical" evidence="1">
    <location>
        <begin position="29"/>
        <end position="49"/>
    </location>
</feature>